<accession>A0A6V7VMQ0</accession>
<protein>
    <recommendedName>
        <fullName evidence="3">Olfactomedin-like domain-containing protein</fullName>
    </recommendedName>
</protein>
<evidence type="ECO:0000313" key="5">
    <source>
        <dbReference type="Proteomes" id="UP000580250"/>
    </source>
</evidence>
<sequence>MTSEATCLIEENKNEKINKIENSTTNNYCINCQKHLNNNLKQQNNNCFIKNIFCLILIIFLIILILIIFILPIIERKNKNYFLTNINGNCLCLEKNTKLNDGKFKNREKRQSFFEMPVEYKTLNNVEIKSNRLDNNEEQLEDLKERKTDYSSPLFVPLYAQISADKLREICLDKFYKEFEKEFEYFNSKRKDIINQKQINNDNLNEDNRTLKSNVSVQHINTLKRNRKKMRKRKSNNSSTIKWISPPSLINTRFDLKINSAVRHGNRWFMSEYGNSYTLLQFDNYTETTFDSNMDVHFTKKQKDFYYNFLPSSISFPSYIHTISEPFYGTDFTVGGIPGNEIFFYEMASNYNEEGVMIQSFNLNNGQKMKKLIYAENIPLYGNISPNQKNRESSSIDFEFDQLPSPNSSQNSLQNSSSILWVLYRPFSSSTTLSVLKLSPQTLEDLEHWEFKEINPAEMINAFVARGVLYKLIAEEGSTNKKIQLNIVPIFDFKLNKYLIHSNPLKFKNGGCWEINKNSDISNVQYDSLSDSISVTEDDKIYLLKLYRN</sequence>
<dbReference type="OrthoDB" id="8626508at2759"/>
<comment type="caution">
    <text evidence="1">Lacks conserved residue(s) required for the propagation of feature annotation.</text>
</comment>
<reference evidence="4 5" key="1">
    <citation type="submission" date="2020-08" db="EMBL/GenBank/DDBJ databases">
        <authorList>
            <person name="Koutsovoulos G."/>
            <person name="Danchin GJ E."/>
        </authorList>
    </citation>
    <scope>NUCLEOTIDE SEQUENCE [LARGE SCALE GENOMIC DNA]</scope>
</reference>
<feature type="transmembrane region" description="Helical" evidence="2">
    <location>
        <begin position="52"/>
        <end position="74"/>
    </location>
</feature>
<evidence type="ECO:0000259" key="3">
    <source>
        <dbReference type="PROSITE" id="PS51132"/>
    </source>
</evidence>
<dbReference type="Pfam" id="PF02191">
    <property type="entry name" value="OLF"/>
    <property type="match status" value="1"/>
</dbReference>
<dbReference type="AlphaFoldDB" id="A0A6V7VMQ0"/>
<evidence type="ECO:0000313" key="4">
    <source>
        <dbReference type="EMBL" id="CAD2175744.1"/>
    </source>
</evidence>
<keyword evidence="2" id="KW-0472">Membrane</keyword>
<organism evidence="4 5">
    <name type="scientific">Meloidogyne enterolobii</name>
    <name type="common">Root-knot nematode worm</name>
    <name type="synonym">Meloidogyne mayaguensis</name>
    <dbReference type="NCBI Taxonomy" id="390850"/>
    <lineage>
        <taxon>Eukaryota</taxon>
        <taxon>Metazoa</taxon>
        <taxon>Ecdysozoa</taxon>
        <taxon>Nematoda</taxon>
        <taxon>Chromadorea</taxon>
        <taxon>Rhabditida</taxon>
        <taxon>Tylenchina</taxon>
        <taxon>Tylenchomorpha</taxon>
        <taxon>Tylenchoidea</taxon>
        <taxon>Meloidogynidae</taxon>
        <taxon>Meloidogyninae</taxon>
        <taxon>Meloidogyne</taxon>
    </lineage>
</organism>
<proteinExistence type="predicted"/>
<gene>
    <name evidence="4" type="ORF">MENT_LOCUS27486</name>
</gene>
<comment type="caution">
    <text evidence="4">The sequence shown here is derived from an EMBL/GenBank/DDBJ whole genome shotgun (WGS) entry which is preliminary data.</text>
</comment>
<keyword evidence="2" id="KW-1133">Transmembrane helix</keyword>
<dbReference type="InterPro" id="IPR003112">
    <property type="entry name" value="Olfac-like_dom"/>
</dbReference>
<dbReference type="EMBL" id="CAJEWN010000260">
    <property type="protein sequence ID" value="CAD2175744.1"/>
    <property type="molecule type" value="Genomic_DNA"/>
</dbReference>
<evidence type="ECO:0000256" key="1">
    <source>
        <dbReference type="PROSITE-ProRule" id="PRU00446"/>
    </source>
</evidence>
<dbReference type="PROSITE" id="PS51132">
    <property type="entry name" value="OLF"/>
    <property type="match status" value="1"/>
</dbReference>
<feature type="domain" description="Olfactomedin-like" evidence="3">
    <location>
        <begin position="237"/>
        <end position="549"/>
    </location>
</feature>
<dbReference type="Proteomes" id="UP000580250">
    <property type="component" value="Unassembled WGS sequence"/>
</dbReference>
<evidence type="ECO:0000256" key="2">
    <source>
        <dbReference type="SAM" id="Phobius"/>
    </source>
</evidence>
<keyword evidence="2" id="KW-0812">Transmembrane</keyword>
<name>A0A6V7VMQ0_MELEN</name>